<dbReference type="InterPro" id="IPR050143">
    <property type="entry name" value="TRIM/RBCC"/>
</dbReference>
<dbReference type="Pfam" id="PF13765">
    <property type="entry name" value="PRY"/>
    <property type="match status" value="1"/>
</dbReference>
<evidence type="ECO:0000259" key="1">
    <source>
        <dbReference type="PROSITE" id="PS50188"/>
    </source>
</evidence>
<dbReference type="SMART" id="SM00449">
    <property type="entry name" value="SPRY"/>
    <property type="match status" value="1"/>
</dbReference>
<evidence type="ECO:0000313" key="2">
    <source>
        <dbReference type="EMBL" id="MBN3321141.1"/>
    </source>
</evidence>
<dbReference type="AlphaFoldDB" id="A0A8J7NYQ7"/>
<dbReference type="InterPro" id="IPR006574">
    <property type="entry name" value="PRY"/>
</dbReference>
<comment type="caution">
    <text evidence="2">The sequence shown here is derived from an EMBL/GenBank/DDBJ whole genome shotgun (WGS) entry which is preliminary data.</text>
</comment>
<feature type="non-terminal residue" evidence="2">
    <location>
        <position position="200"/>
    </location>
</feature>
<dbReference type="SMART" id="SM00589">
    <property type="entry name" value="PRY"/>
    <property type="match status" value="1"/>
</dbReference>
<organism evidence="2 3">
    <name type="scientific">Atractosteus spatula</name>
    <name type="common">Alligator gar</name>
    <name type="synonym">Lepisosteus spatula</name>
    <dbReference type="NCBI Taxonomy" id="7917"/>
    <lineage>
        <taxon>Eukaryota</taxon>
        <taxon>Metazoa</taxon>
        <taxon>Chordata</taxon>
        <taxon>Craniata</taxon>
        <taxon>Vertebrata</taxon>
        <taxon>Euteleostomi</taxon>
        <taxon>Actinopterygii</taxon>
        <taxon>Neopterygii</taxon>
        <taxon>Holostei</taxon>
        <taxon>Semionotiformes</taxon>
        <taxon>Lepisosteidae</taxon>
        <taxon>Atractosteus</taxon>
    </lineage>
</organism>
<dbReference type="SUPFAM" id="SSF49899">
    <property type="entry name" value="Concanavalin A-like lectins/glucanases"/>
    <property type="match status" value="1"/>
</dbReference>
<dbReference type="Proteomes" id="UP000736164">
    <property type="component" value="Unassembled WGS sequence"/>
</dbReference>
<reference evidence="2" key="1">
    <citation type="journal article" date="2021" name="Cell">
        <title>Tracing the genetic footprints of vertebrate landing in non-teleost ray-finned fishes.</title>
        <authorList>
            <person name="Bi X."/>
            <person name="Wang K."/>
            <person name="Yang L."/>
            <person name="Pan H."/>
            <person name="Jiang H."/>
            <person name="Wei Q."/>
            <person name="Fang M."/>
            <person name="Yu H."/>
            <person name="Zhu C."/>
            <person name="Cai Y."/>
            <person name="He Y."/>
            <person name="Gan X."/>
            <person name="Zeng H."/>
            <person name="Yu D."/>
            <person name="Zhu Y."/>
            <person name="Jiang H."/>
            <person name="Qiu Q."/>
            <person name="Yang H."/>
            <person name="Zhang Y.E."/>
            <person name="Wang W."/>
            <person name="Zhu M."/>
            <person name="He S."/>
            <person name="Zhang G."/>
        </authorList>
    </citation>
    <scope>NUCLEOTIDE SEQUENCE</scope>
    <source>
        <strain evidence="2">Allg_001</strain>
    </source>
</reference>
<dbReference type="InterPro" id="IPR001870">
    <property type="entry name" value="B30.2/SPRY"/>
</dbReference>
<dbReference type="Gene3D" id="2.60.120.920">
    <property type="match status" value="1"/>
</dbReference>
<accession>A0A8J7NYQ7</accession>
<dbReference type="EMBL" id="JAAWVO010053743">
    <property type="protein sequence ID" value="MBN3321141.1"/>
    <property type="molecule type" value="Genomic_DNA"/>
</dbReference>
<gene>
    <name evidence="2" type="primary">A33_17</name>
    <name evidence="2" type="ORF">GTO95_0017309</name>
</gene>
<dbReference type="InterPro" id="IPR003877">
    <property type="entry name" value="SPRY_dom"/>
</dbReference>
<dbReference type="InterPro" id="IPR013320">
    <property type="entry name" value="ConA-like_dom_sf"/>
</dbReference>
<protein>
    <submittedName>
        <fullName evidence="2">A33 protein</fullName>
    </submittedName>
</protein>
<name>A0A8J7NYQ7_ATRSP</name>
<keyword evidence="3" id="KW-1185">Reference proteome</keyword>
<dbReference type="Pfam" id="PF00622">
    <property type="entry name" value="SPRY"/>
    <property type="match status" value="1"/>
</dbReference>
<dbReference type="PANTHER" id="PTHR24103">
    <property type="entry name" value="E3 UBIQUITIN-PROTEIN LIGASE TRIM"/>
    <property type="match status" value="1"/>
</dbReference>
<feature type="domain" description="B30.2/SPRY" evidence="1">
    <location>
        <begin position="1"/>
        <end position="183"/>
    </location>
</feature>
<feature type="non-terminal residue" evidence="2">
    <location>
        <position position="1"/>
    </location>
</feature>
<sequence length="200" mass="22756">MRKHAVDVTLDAETAHPHLVLSNDGKKVRHGDRRQDLPDNPERFYCCVNVLGAEGFTSGRHYWEVEVGEKTSWTLGVARESSDRKGQITLCPEDGFWTVWLSDGTYTANSMSPILLNITQKPRKVGVYVDYEEGQVSFYNVEARSRMFTFYDTFREKLYPFFSPCTNEGGKNSAPLIISAISSPRPPLRWCCPCWSRSSC</sequence>
<dbReference type="FunFam" id="2.60.120.920:FF:000004">
    <property type="entry name" value="Butyrophilin subfamily 1 member A1"/>
    <property type="match status" value="1"/>
</dbReference>
<dbReference type="PRINTS" id="PR01407">
    <property type="entry name" value="BUTYPHLNCDUF"/>
</dbReference>
<dbReference type="CDD" id="cd13733">
    <property type="entry name" value="SPRY_PRY_C-I_1"/>
    <property type="match status" value="1"/>
</dbReference>
<evidence type="ECO:0000313" key="3">
    <source>
        <dbReference type="Proteomes" id="UP000736164"/>
    </source>
</evidence>
<dbReference type="PROSITE" id="PS50188">
    <property type="entry name" value="B302_SPRY"/>
    <property type="match status" value="1"/>
</dbReference>
<dbReference type="InterPro" id="IPR043136">
    <property type="entry name" value="B30.2/SPRY_sf"/>
</dbReference>
<proteinExistence type="predicted"/>
<dbReference type="InterPro" id="IPR003879">
    <property type="entry name" value="Butyrophylin_SPRY"/>
</dbReference>